<keyword evidence="4 5" id="KW-1015">Disulfide bond</keyword>
<evidence type="ECO:0000259" key="8">
    <source>
        <dbReference type="PROSITE" id="PS51406"/>
    </source>
</evidence>
<dbReference type="NCBIfam" id="NF040941">
    <property type="entry name" value="GGGWT_bact"/>
    <property type="match status" value="1"/>
</dbReference>
<reference evidence="9" key="1">
    <citation type="submission" date="2023-01" db="EMBL/GenBank/DDBJ databases">
        <title>Genome assembly of the deep-sea coral Lophelia pertusa.</title>
        <authorList>
            <person name="Herrera S."/>
            <person name="Cordes E."/>
        </authorList>
    </citation>
    <scope>NUCLEOTIDE SEQUENCE</scope>
    <source>
        <strain evidence="9">USNM1676648</strain>
        <tissue evidence="9">Polyp</tissue>
    </source>
</reference>
<dbReference type="Gene3D" id="2.10.25.10">
    <property type="entry name" value="Laminin"/>
    <property type="match status" value="1"/>
</dbReference>
<evidence type="ECO:0000313" key="10">
    <source>
        <dbReference type="Proteomes" id="UP001163046"/>
    </source>
</evidence>
<evidence type="ECO:0000259" key="7">
    <source>
        <dbReference type="PROSITE" id="PS50948"/>
    </source>
</evidence>
<evidence type="ECO:0008006" key="11">
    <source>
        <dbReference type="Google" id="ProtNLM"/>
    </source>
</evidence>
<comment type="caution">
    <text evidence="5">Lacks conserved residue(s) required for the propagation of feature annotation.</text>
</comment>
<dbReference type="SUPFAM" id="SSF57196">
    <property type="entry name" value="EGF/Laminin"/>
    <property type="match status" value="1"/>
</dbReference>
<dbReference type="Pfam" id="PF00008">
    <property type="entry name" value="EGF"/>
    <property type="match status" value="1"/>
</dbReference>
<evidence type="ECO:0000259" key="6">
    <source>
        <dbReference type="PROSITE" id="PS50026"/>
    </source>
</evidence>
<dbReference type="FunFam" id="2.10.25.10:FF:000066">
    <property type="entry name" value="FAT atypical cadherin 4"/>
    <property type="match status" value="1"/>
</dbReference>
<dbReference type="GO" id="GO:0005615">
    <property type="term" value="C:extracellular space"/>
    <property type="evidence" value="ECO:0007669"/>
    <property type="project" value="TreeGrafter"/>
</dbReference>
<dbReference type="PROSITE" id="PS50948">
    <property type="entry name" value="PAN"/>
    <property type="match status" value="1"/>
</dbReference>
<dbReference type="CDD" id="cd00054">
    <property type="entry name" value="EGF_CA"/>
    <property type="match status" value="1"/>
</dbReference>
<dbReference type="AlphaFoldDB" id="A0A9W9Y8K9"/>
<proteinExistence type="predicted"/>
<comment type="caution">
    <text evidence="9">The sequence shown here is derived from an EMBL/GenBank/DDBJ whole genome shotgun (WGS) entry which is preliminary data.</text>
</comment>
<feature type="non-terminal residue" evidence="9">
    <location>
        <position position="325"/>
    </location>
</feature>
<accession>A0A9W9Y8K9</accession>
<dbReference type="GO" id="GO:0005509">
    <property type="term" value="F:calcium ion binding"/>
    <property type="evidence" value="ECO:0007669"/>
    <property type="project" value="InterPro"/>
</dbReference>
<gene>
    <name evidence="9" type="ORF">OS493_032422</name>
</gene>
<dbReference type="Pfam" id="PF00147">
    <property type="entry name" value="Fibrinogen_C"/>
    <property type="match status" value="1"/>
</dbReference>
<dbReference type="InterPro" id="IPR036056">
    <property type="entry name" value="Fibrinogen-like_C"/>
</dbReference>
<dbReference type="PROSITE" id="PS51406">
    <property type="entry name" value="FIBRINOGEN_C_2"/>
    <property type="match status" value="1"/>
</dbReference>
<dbReference type="InterPro" id="IPR000742">
    <property type="entry name" value="EGF"/>
</dbReference>
<dbReference type="InterPro" id="IPR001881">
    <property type="entry name" value="EGF-like_Ca-bd_dom"/>
</dbReference>
<keyword evidence="2" id="KW-0732">Signal</keyword>
<dbReference type="Proteomes" id="UP001163046">
    <property type="component" value="Unassembled WGS sequence"/>
</dbReference>
<dbReference type="OrthoDB" id="5946070at2759"/>
<dbReference type="PANTHER" id="PTHR16146">
    <property type="entry name" value="INTELECTIN"/>
    <property type="match status" value="1"/>
</dbReference>
<evidence type="ECO:0000256" key="2">
    <source>
        <dbReference type="ARBA" id="ARBA00022729"/>
    </source>
</evidence>
<dbReference type="InterPro" id="IPR002181">
    <property type="entry name" value="Fibrinogen_a/b/g_C_dom"/>
</dbReference>
<protein>
    <recommendedName>
        <fullName evidence="11">Fibrinogen C-terminal domain-containing protein</fullName>
    </recommendedName>
</protein>
<dbReference type="InterPro" id="IPR003609">
    <property type="entry name" value="Pan_app"/>
</dbReference>
<feature type="domain" description="Fibrinogen C-terminal" evidence="8">
    <location>
        <begin position="118"/>
        <end position="167"/>
    </location>
</feature>
<keyword evidence="3" id="KW-0677">Repeat</keyword>
<evidence type="ECO:0000256" key="1">
    <source>
        <dbReference type="ARBA" id="ARBA00022536"/>
    </source>
</evidence>
<evidence type="ECO:0000313" key="9">
    <source>
        <dbReference type="EMBL" id="KAJ7323134.1"/>
    </source>
</evidence>
<dbReference type="GO" id="GO:0070492">
    <property type="term" value="F:oligosaccharide binding"/>
    <property type="evidence" value="ECO:0007669"/>
    <property type="project" value="TreeGrafter"/>
</dbReference>
<dbReference type="Pfam" id="PF00024">
    <property type="entry name" value="PAN_1"/>
    <property type="match status" value="1"/>
</dbReference>
<feature type="domain" description="Apple" evidence="7">
    <location>
        <begin position="2"/>
        <end position="85"/>
    </location>
</feature>
<dbReference type="PROSITE" id="PS50026">
    <property type="entry name" value="EGF_3"/>
    <property type="match status" value="1"/>
</dbReference>
<dbReference type="PROSITE" id="PS01186">
    <property type="entry name" value="EGF_2"/>
    <property type="match status" value="1"/>
</dbReference>
<evidence type="ECO:0000256" key="3">
    <source>
        <dbReference type="ARBA" id="ARBA00022737"/>
    </source>
</evidence>
<dbReference type="PROSITE" id="PS00022">
    <property type="entry name" value="EGF_1"/>
    <property type="match status" value="1"/>
</dbReference>
<dbReference type="Gene3D" id="2.60.120.1000">
    <property type="match status" value="1"/>
</dbReference>
<feature type="disulfide bond" evidence="5">
    <location>
        <begin position="108"/>
        <end position="117"/>
    </location>
</feature>
<sequence>VCRQVRYLDLIAGKALVGHVIRTVQVKNGDQCEIRCYGELQCLSYNLGPYQNGHACELSKSDHIRHPDNLIPMPGYLYRGTKNLCSSSPCSINATCLSLTPTAYQCLCPAGFTGINCEIMQLQGKSCQDIKTRFPHAPDGMYQVQPDGGLSMFWVYCDMTSFDGGWTMCYSTDNLVNPKTEVTYDENLPYGTNGYRTDCNNIQFREILFVDETTGQKAFFTYKLGTSLVAAGNYKTQLPGLFTTGGGVADTNYEYQLLICDDPFYSGFIISGYTNCYKRCNHWCGDTVSPYFRSAATASGFAGVAFNVINGHRPLSSRLISVGLR</sequence>
<evidence type="ECO:0000256" key="4">
    <source>
        <dbReference type="ARBA" id="ARBA00023157"/>
    </source>
</evidence>
<evidence type="ECO:0000256" key="5">
    <source>
        <dbReference type="PROSITE-ProRule" id="PRU00076"/>
    </source>
</evidence>
<organism evidence="9 10">
    <name type="scientific">Desmophyllum pertusum</name>
    <dbReference type="NCBI Taxonomy" id="174260"/>
    <lineage>
        <taxon>Eukaryota</taxon>
        <taxon>Metazoa</taxon>
        <taxon>Cnidaria</taxon>
        <taxon>Anthozoa</taxon>
        <taxon>Hexacorallia</taxon>
        <taxon>Scleractinia</taxon>
        <taxon>Caryophylliina</taxon>
        <taxon>Caryophylliidae</taxon>
        <taxon>Desmophyllum</taxon>
    </lineage>
</organism>
<dbReference type="PANTHER" id="PTHR16146:SF46">
    <property type="entry name" value="INTELECTIN-1A-RELATED"/>
    <property type="match status" value="1"/>
</dbReference>
<keyword evidence="10" id="KW-1185">Reference proteome</keyword>
<dbReference type="SMART" id="SM00179">
    <property type="entry name" value="EGF_CA"/>
    <property type="match status" value="1"/>
</dbReference>
<dbReference type="EMBL" id="MU827817">
    <property type="protein sequence ID" value="KAJ7323134.1"/>
    <property type="molecule type" value="Genomic_DNA"/>
</dbReference>
<keyword evidence="1 5" id="KW-0245">EGF-like domain</keyword>
<dbReference type="SMART" id="SM00181">
    <property type="entry name" value="EGF"/>
    <property type="match status" value="1"/>
</dbReference>
<feature type="domain" description="EGF-like" evidence="6">
    <location>
        <begin position="81"/>
        <end position="118"/>
    </location>
</feature>
<name>A0A9W9Y8K9_9CNID</name>
<dbReference type="SUPFAM" id="SSF56496">
    <property type="entry name" value="Fibrinogen C-terminal domain-like"/>
    <property type="match status" value="1"/>
</dbReference>